<name>B6EHY6_ALISL</name>
<dbReference type="KEGG" id="vsa:VSAL_I0880"/>
<dbReference type="RefSeq" id="WP_012549663.1">
    <property type="nucleotide sequence ID" value="NC_011312.1"/>
</dbReference>
<accession>B6EHY6</accession>
<organism evidence="1 2">
    <name type="scientific">Aliivibrio salmonicida (strain LFI1238)</name>
    <name type="common">Vibrio salmonicida (strain LFI1238)</name>
    <dbReference type="NCBI Taxonomy" id="316275"/>
    <lineage>
        <taxon>Bacteria</taxon>
        <taxon>Pseudomonadati</taxon>
        <taxon>Pseudomonadota</taxon>
        <taxon>Gammaproteobacteria</taxon>
        <taxon>Vibrionales</taxon>
        <taxon>Vibrionaceae</taxon>
        <taxon>Aliivibrio</taxon>
    </lineage>
</organism>
<reference evidence="1 2" key="1">
    <citation type="journal article" date="2008" name="BMC Genomics">
        <title>The genome sequence of the fish pathogen Aliivibrio salmonicida strain LFI1238 shows extensive evidence of gene decay.</title>
        <authorList>
            <person name="Hjerde E."/>
            <person name="Lorentzen M.S."/>
            <person name="Holden M.T."/>
            <person name="Seeger K."/>
            <person name="Paulsen S."/>
            <person name="Bason N."/>
            <person name="Churcher C."/>
            <person name="Harris D."/>
            <person name="Norbertczak H."/>
            <person name="Quail M.A."/>
            <person name="Sanders S."/>
            <person name="Thurston S."/>
            <person name="Parkhill J."/>
            <person name="Willassen N.P."/>
            <person name="Thomson N.R."/>
        </authorList>
    </citation>
    <scope>NUCLEOTIDE SEQUENCE [LARGE SCALE GENOMIC DNA]</scope>
    <source>
        <strain evidence="1 2">LFI1238</strain>
    </source>
</reference>
<evidence type="ECO:0000313" key="2">
    <source>
        <dbReference type="Proteomes" id="UP000001730"/>
    </source>
</evidence>
<dbReference type="HOGENOM" id="CLU_2713417_0_0_6"/>
<dbReference type="EMBL" id="FM178379">
    <property type="protein sequence ID" value="CAQ78565.1"/>
    <property type="molecule type" value="Genomic_DNA"/>
</dbReference>
<protein>
    <submittedName>
        <fullName evidence="1">Uncharacterized protein</fullName>
    </submittedName>
</protein>
<sequence>MPNIRMDELEVLINRNSTFEVTAINITQEGNHVIYREISLNDIGERPIKDMHTGENISASEVCLFKKTINSK</sequence>
<dbReference type="Proteomes" id="UP000001730">
    <property type="component" value="Chromosome 1"/>
</dbReference>
<dbReference type="SUPFAM" id="SSF56399">
    <property type="entry name" value="ADP-ribosylation"/>
    <property type="match status" value="1"/>
</dbReference>
<evidence type="ECO:0000313" key="1">
    <source>
        <dbReference type="EMBL" id="CAQ78565.1"/>
    </source>
</evidence>
<gene>
    <name evidence="1" type="ordered locus">VSAL_I0880</name>
</gene>
<dbReference type="AlphaFoldDB" id="B6EHY6"/>
<dbReference type="eggNOG" id="ENOG5031EQ9">
    <property type="taxonomic scope" value="Bacteria"/>
</dbReference>
<proteinExistence type="predicted"/>
<keyword evidence="2" id="KW-1185">Reference proteome</keyword>